<dbReference type="InterPro" id="IPR019861">
    <property type="entry name" value="PorP/SprF_Bacteroidetes"/>
</dbReference>
<dbReference type="AlphaFoldDB" id="A0A239GZ96"/>
<name>A0A239GZ96_EKHLU</name>
<sequence length="313" mass="35618">MKKLLLYIHLIVIFIYSAEAQQIPNFQQVMTDGFSLNPAFTGLSGGSVSFTYRQAWTGLESSQSMSYLSGHTLLRGDRVGVGGNVYYEQFDVFKNYRAVTSGAYHMSLNESFRISFGLMAEWFQVRLDRENIFVQNMNDPLLNSESDNSWDVSSGFIVANQYGDIGVAYHHLNSIWGNKSSRLEGVLTTTLNGRVPVRYGYDLAEPRLIYQRFEDGRDVLSAAIFYSYEDQVVSGITYRSGSIAGVSLGFRVDHKYLIGYSMERVLSNEGKDLGASHEITFRYDLNKQYYRRVNPAEDTPLKSTTFRKKRLKN</sequence>
<organism evidence="1 2">
    <name type="scientific">Ekhidna lutea</name>
    <dbReference type="NCBI Taxonomy" id="447679"/>
    <lineage>
        <taxon>Bacteria</taxon>
        <taxon>Pseudomonadati</taxon>
        <taxon>Bacteroidota</taxon>
        <taxon>Cytophagia</taxon>
        <taxon>Cytophagales</taxon>
        <taxon>Reichenbachiellaceae</taxon>
        <taxon>Ekhidna</taxon>
    </lineage>
</organism>
<gene>
    <name evidence="1" type="ORF">SAMN05421640_1076</name>
</gene>
<dbReference type="Pfam" id="PF11751">
    <property type="entry name" value="PorP_SprF"/>
    <property type="match status" value="1"/>
</dbReference>
<reference evidence="1 2" key="1">
    <citation type="submission" date="2017-06" db="EMBL/GenBank/DDBJ databases">
        <authorList>
            <person name="Kim H.J."/>
            <person name="Triplett B.A."/>
        </authorList>
    </citation>
    <scope>NUCLEOTIDE SEQUENCE [LARGE SCALE GENOMIC DNA]</scope>
    <source>
        <strain evidence="1 2">DSM 19307</strain>
    </source>
</reference>
<keyword evidence="2" id="KW-1185">Reference proteome</keyword>
<proteinExistence type="predicted"/>
<evidence type="ECO:0000313" key="2">
    <source>
        <dbReference type="Proteomes" id="UP000198393"/>
    </source>
</evidence>
<accession>A0A239GZ96</accession>
<dbReference type="NCBIfam" id="TIGR03519">
    <property type="entry name" value="T9SS_PorP_fam"/>
    <property type="match status" value="1"/>
</dbReference>
<dbReference type="EMBL" id="FZPD01000002">
    <property type="protein sequence ID" value="SNS74460.1"/>
    <property type="molecule type" value="Genomic_DNA"/>
</dbReference>
<dbReference type="RefSeq" id="WP_089355837.1">
    <property type="nucleotide sequence ID" value="NZ_FZPD01000002.1"/>
</dbReference>
<dbReference type="OrthoDB" id="976902at2"/>
<protein>
    <submittedName>
        <fullName evidence="1">Type IX secretion system membrane protein, PorP/SprF family</fullName>
    </submittedName>
</protein>
<dbReference type="Proteomes" id="UP000198393">
    <property type="component" value="Unassembled WGS sequence"/>
</dbReference>
<evidence type="ECO:0000313" key="1">
    <source>
        <dbReference type="EMBL" id="SNS74460.1"/>
    </source>
</evidence>